<protein>
    <submittedName>
        <fullName evidence="1">Uncharacterized protein</fullName>
    </submittedName>
</protein>
<proteinExistence type="predicted"/>
<dbReference type="Proteomes" id="UP000027442">
    <property type="component" value="Unassembled WGS sequence"/>
</dbReference>
<dbReference type="PATRIC" id="fig|1122985.7.peg.2903"/>
<keyword evidence="2" id="KW-1185">Reference proteome</keyword>
<dbReference type="EMBL" id="JNGW01000121">
    <property type="protein sequence ID" value="KDR51095.1"/>
    <property type="molecule type" value="Genomic_DNA"/>
</dbReference>
<gene>
    <name evidence="1" type="ORF">HMPREF1991_02807</name>
</gene>
<organism evidence="1 2">
    <name type="scientific">Hoylesella loescheii DSM 19665 = JCM 12249 = ATCC 15930</name>
    <dbReference type="NCBI Taxonomy" id="1122985"/>
    <lineage>
        <taxon>Bacteria</taxon>
        <taxon>Pseudomonadati</taxon>
        <taxon>Bacteroidota</taxon>
        <taxon>Bacteroidia</taxon>
        <taxon>Bacteroidales</taxon>
        <taxon>Prevotellaceae</taxon>
        <taxon>Hoylesella</taxon>
    </lineage>
</organism>
<reference evidence="1 2" key="1">
    <citation type="submission" date="2013-08" db="EMBL/GenBank/DDBJ databases">
        <authorList>
            <person name="Weinstock G."/>
            <person name="Sodergren E."/>
            <person name="Wylie T."/>
            <person name="Fulton L."/>
            <person name="Fulton R."/>
            <person name="Fronick C."/>
            <person name="O'Laughlin M."/>
            <person name="Godfrey J."/>
            <person name="Miner T."/>
            <person name="Herter B."/>
            <person name="Appelbaum E."/>
            <person name="Cordes M."/>
            <person name="Lek S."/>
            <person name="Wollam A."/>
            <person name="Pepin K.H."/>
            <person name="Palsikar V.B."/>
            <person name="Mitreva M."/>
            <person name="Wilson R.K."/>
        </authorList>
    </citation>
    <scope>NUCLEOTIDE SEQUENCE [LARGE SCALE GENOMIC DNA]</scope>
    <source>
        <strain evidence="1 2">ATCC 15930</strain>
    </source>
</reference>
<evidence type="ECO:0000313" key="1">
    <source>
        <dbReference type="EMBL" id="KDR51095.1"/>
    </source>
</evidence>
<name>A0A069QE66_HOYLO</name>
<evidence type="ECO:0000313" key="2">
    <source>
        <dbReference type="Proteomes" id="UP000027442"/>
    </source>
</evidence>
<dbReference type="HOGENOM" id="CLU_3294296_0_0_10"/>
<accession>A0A069QE66</accession>
<sequence length="40" mass="4465">MWLNGGQTQAEQRLVSKRARLDNGFSRDYLPAGSKSKGKL</sequence>
<comment type="caution">
    <text evidence="1">The sequence shown here is derived from an EMBL/GenBank/DDBJ whole genome shotgun (WGS) entry which is preliminary data.</text>
</comment>
<dbReference type="AlphaFoldDB" id="A0A069QE66"/>